<reference evidence="1 2" key="1">
    <citation type="submission" date="2018-05" db="EMBL/GenBank/DDBJ databases">
        <title>Genomic Encyclopedia of Type Strains, Phase IV (KMG-IV): sequencing the most valuable type-strain genomes for metagenomic binning, comparative biology and taxonomic classification.</title>
        <authorList>
            <person name="Goeker M."/>
        </authorList>
    </citation>
    <scope>NUCLEOTIDE SEQUENCE [LARGE SCALE GENOMIC DNA]</scope>
    <source>
        <strain evidence="1 2">JC118</strain>
    </source>
</reference>
<dbReference type="RefSeq" id="WP_022939697.1">
    <property type="nucleotide sequence ID" value="NZ_CABKRQ010000011.1"/>
</dbReference>
<accession>A0A318KUK6</accession>
<gene>
    <name evidence="1" type="ORF">DES51_113108</name>
</gene>
<protein>
    <submittedName>
        <fullName evidence="1">Stage V sporulation protein AD</fullName>
    </submittedName>
</protein>
<keyword evidence="2" id="KW-1185">Reference proteome</keyword>
<dbReference type="InterPro" id="IPR038369">
    <property type="entry name" value="SpoVAD_sf"/>
</dbReference>
<organism evidence="1 2">
    <name type="scientific">Dielma fastidiosa</name>
    <dbReference type="NCBI Taxonomy" id="1034346"/>
    <lineage>
        <taxon>Bacteria</taxon>
        <taxon>Bacillati</taxon>
        <taxon>Bacillota</taxon>
        <taxon>Erysipelotrichia</taxon>
        <taxon>Erysipelotrichales</taxon>
        <taxon>Erysipelotrichaceae</taxon>
        <taxon>Dielma</taxon>
    </lineage>
</organism>
<evidence type="ECO:0000313" key="2">
    <source>
        <dbReference type="Proteomes" id="UP000247612"/>
    </source>
</evidence>
<dbReference type="Pfam" id="PF07451">
    <property type="entry name" value="SpoVAD"/>
    <property type="match status" value="1"/>
</dbReference>
<comment type="caution">
    <text evidence="1">The sequence shown here is derived from an EMBL/GenBank/DDBJ whole genome shotgun (WGS) entry which is preliminary data.</text>
</comment>
<dbReference type="PIRSF" id="PIRSF011570">
    <property type="entry name" value="SpoVAD"/>
    <property type="match status" value="1"/>
</dbReference>
<proteinExistence type="predicted"/>
<dbReference type="InterPro" id="IPR010894">
    <property type="entry name" value="SpoVAD"/>
</dbReference>
<dbReference type="SUPFAM" id="SSF53901">
    <property type="entry name" value="Thiolase-like"/>
    <property type="match status" value="1"/>
</dbReference>
<evidence type="ECO:0000313" key="1">
    <source>
        <dbReference type="EMBL" id="PXX76913.1"/>
    </source>
</evidence>
<dbReference type="AlphaFoldDB" id="A0A318KUK6"/>
<dbReference type="GO" id="GO:0016746">
    <property type="term" value="F:acyltransferase activity"/>
    <property type="evidence" value="ECO:0007669"/>
    <property type="project" value="InterPro"/>
</dbReference>
<dbReference type="NCBIfam" id="NF006160">
    <property type="entry name" value="PRK08304.1"/>
    <property type="match status" value="1"/>
</dbReference>
<sequence>MTTLQFKNVYVQSSGCAVGPLEKAGPLGEYFTNAFSDNYCEESTFEKAERRLIKEAVSDTLKKGKLTTHDIALAYGGDLINQCASSNYFAKDLKVPFVSLYGACSTSALAMGHAAIAVEHLQMKHVLAFTSSHTATAERQFRYPNEYGTQKKETTTSTVTGAGAVVLGSKPAAIAVTAFTIGQVIDWNFSDANDMGRAMVPAAYDTLMTHFKDMNRTFDDYDLVVTGDLSKLGYAMLSDLCLKQRFQLDNKLNDCGLMIYDVNNQPIFCGGSGCACSMVVTVSKLFELLQSKRMKRILLIATGALLTPVILAQKEAIPCVAHAICFERKDA</sequence>
<dbReference type="EMBL" id="QJKH01000013">
    <property type="protein sequence ID" value="PXX76913.1"/>
    <property type="molecule type" value="Genomic_DNA"/>
</dbReference>
<dbReference type="InterPro" id="IPR016039">
    <property type="entry name" value="Thiolase-like"/>
</dbReference>
<dbReference type="NCBIfam" id="TIGR02845">
    <property type="entry name" value="spore_V_AD"/>
    <property type="match status" value="1"/>
</dbReference>
<dbReference type="Proteomes" id="UP000247612">
    <property type="component" value="Unassembled WGS sequence"/>
</dbReference>
<dbReference type="OrthoDB" id="9770068at2"/>
<dbReference type="STRING" id="1034346.GCA_000313565_03418"/>
<name>A0A318KUK6_9FIRM</name>
<dbReference type="Gene3D" id="3.40.47.40">
    <property type="entry name" value="Stage V sporulation protein AD"/>
    <property type="match status" value="1"/>
</dbReference>